<dbReference type="Pfam" id="PF01368">
    <property type="entry name" value="DHH"/>
    <property type="match status" value="1"/>
</dbReference>
<organism evidence="3 4">
    <name type="scientific">Candidatus Falkowbacteria bacterium GW2011_GWF2_39_8</name>
    <dbReference type="NCBI Taxonomy" id="1618642"/>
    <lineage>
        <taxon>Bacteria</taxon>
        <taxon>Candidatus Falkowiibacteriota</taxon>
    </lineage>
</organism>
<dbReference type="Proteomes" id="UP000034137">
    <property type="component" value="Unassembled WGS sequence"/>
</dbReference>
<accession>A0A0G0T7U2</accession>
<dbReference type="Gene3D" id="3.10.310.30">
    <property type="match status" value="1"/>
</dbReference>
<name>A0A0G0T7U2_9BACT</name>
<dbReference type="InterPro" id="IPR038763">
    <property type="entry name" value="DHH_sf"/>
</dbReference>
<dbReference type="InterPro" id="IPR051319">
    <property type="entry name" value="Oligoribo/pAp-PDE_c-di-AMP_PDE"/>
</dbReference>
<evidence type="ECO:0000313" key="3">
    <source>
        <dbReference type="EMBL" id="KKR33937.1"/>
    </source>
</evidence>
<evidence type="ECO:0000259" key="1">
    <source>
        <dbReference type="Pfam" id="PF01368"/>
    </source>
</evidence>
<proteinExistence type="predicted"/>
<dbReference type="Gene3D" id="3.90.1640.10">
    <property type="entry name" value="inorganic pyrophosphatase (n-terminal core)"/>
    <property type="match status" value="1"/>
</dbReference>
<dbReference type="InterPro" id="IPR001667">
    <property type="entry name" value="DDH_dom"/>
</dbReference>
<dbReference type="PANTHER" id="PTHR47618">
    <property type="entry name" value="BIFUNCTIONAL OLIGORIBONUCLEASE AND PAP PHOSPHATASE NRNA"/>
    <property type="match status" value="1"/>
</dbReference>
<dbReference type="InterPro" id="IPR003156">
    <property type="entry name" value="DHHA1_dom"/>
</dbReference>
<dbReference type="Pfam" id="PF02272">
    <property type="entry name" value="DHHA1"/>
    <property type="match status" value="1"/>
</dbReference>
<protein>
    <submittedName>
        <fullName evidence="3">DHH family protein</fullName>
    </submittedName>
</protein>
<dbReference type="SUPFAM" id="SSF64182">
    <property type="entry name" value="DHH phosphoesterases"/>
    <property type="match status" value="1"/>
</dbReference>
<dbReference type="GO" id="GO:0003676">
    <property type="term" value="F:nucleic acid binding"/>
    <property type="evidence" value="ECO:0007669"/>
    <property type="project" value="InterPro"/>
</dbReference>
<evidence type="ECO:0000259" key="2">
    <source>
        <dbReference type="Pfam" id="PF02272"/>
    </source>
</evidence>
<evidence type="ECO:0000313" key="4">
    <source>
        <dbReference type="Proteomes" id="UP000034137"/>
    </source>
</evidence>
<reference evidence="3 4" key="1">
    <citation type="journal article" date="2015" name="Nature">
        <title>rRNA introns, odd ribosomes, and small enigmatic genomes across a large radiation of phyla.</title>
        <authorList>
            <person name="Brown C.T."/>
            <person name="Hug L.A."/>
            <person name="Thomas B.C."/>
            <person name="Sharon I."/>
            <person name="Castelle C.J."/>
            <person name="Singh A."/>
            <person name="Wilkins M.J."/>
            <person name="Williams K.H."/>
            <person name="Banfield J.F."/>
        </authorList>
    </citation>
    <scope>NUCLEOTIDE SEQUENCE [LARGE SCALE GENOMIC DNA]</scope>
</reference>
<gene>
    <name evidence="3" type="ORF">UT64_C0001G0011</name>
</gene>
<feature type="domain" description="DHHA1" evidence="2">
    <location>
        <begin position="250"/>
        <end position="320"/>
    </location>
</feature>
<dbReference type="EMBL" id="LBXO01000001">
    <property type="protein sequence ID" value="KKR33937.1"/>
    <property type="molecule type" value="Genomic_DNA"/>
</dbReference>
<feature type="domain" description="DDH" evidence="1">
    <location>
        <begin position="21"/>
        <end position="174"/>
    </location>
</feature>
<dbReference type="AlphaFoldDB" id="A0A0G0T7U2"/>
<comment type="caution">
    <text evidence="3">The sequence shown here is derived from an EMBL/GenBank/DDBJ whole genome shotgun (WGS) entry which is preliminary data.</text>
</comment>
<sequence>MNEQTINLYKQAFNKIMKAQNILLVTHQRPDGDALSSICAMIEFMKINNKSFFAYSQDEPAKTFNFLPNIELINFDVKMKKLPEEQLANFGSFDLIIVLDCGSVSRTNLGIEISKRQPNQFVIEFDHHPKISDYANLEIRDTKISATAELVYYFFKINQVRINRNMANCILTGILTDTANFLYPSTSEMTVKISSEMMSLGAKLPQITENTLRNKSLAAMRLWGKIMSSLQINPKYNFATTILTKADMAEHAVDPEELEGISGFLSNLYGVNGIMLLQESGNGIIRGNLRTSSPDVDLSKLARMLGGGGHAKASGFTIEGEMVKTEEGWKIK</sequence>
<dbReference type="PANTHER" id="PTHR47618:SF1">
    <property type="entry name" value="BIFUNCTIONAL OLIGORIBONUCLEASE AND PAP PHOSPHATASE NRNA"/>
    <property type="match status" value="1"/>
</dbReference>